<dbReference type="Gene3D" id="2.60.40.420">
    <property type="entry name" value="Cupredoxins - blue copper proteins"/>
    <property type="match status" value="1"/>
</dbReference>
<evidence type="ECO:0000259" key="4">
    <source>
        <dbReference type="Pfam" id="PF00127"/>
    </source>
</evidence>
<keyword evidence="6" id="KW-1185">Reference proteome</keyword>
<sequence>MINIKKMLYSLGISLVIVGLLVGCNSDEGANVKEDNQTKTEETKQEESENTEQGNEKADTEQETADNVIEISAFEMGYTPPSVSLEKGKEYTLILKNNGELFHDLTAKDFDVEITYMGEMPDHPDETSFIDVIDKLLGTKKVYADEGHGHKDEKMKFIHMNAKAGQTVEIKFIPKETGKFDFICTVPGHKEAGMHGEMEVK</sequence>
<dbReference type="Pfam" id="PF00127">
    <property type="entry name" value="Copper-bind"/>
    <property type="match status" value="1"/>
</dbReference>
<dbReference type="PANTHER" id="PTHR38439">
    <property type="entry name" value="AURACYANIN-B"/>
    <property type="match status" value="1"/>
</dbReference>
<dbReference type="PANTHER" id="PTHR38439:SF3">
    <property type="entry name" value="COPPER-RESISTANT CUPROPROTEIN COPI"/>
    <property type="match status" value="1"/>
</dbReference>
<feature type="domain" description="Blue (type 1) copper" evidence="4">
    <location>
        <begin position="70"/>
        <end position="201"/>
    </location>
</feature>
<dbReference type="RefSeq" id="WP_134338686.1">
    <property type="nucleotide sequence ID" value="NZ_SOPW01000002.1"/>
</dbReference>
<evidence type="ECO:0000256" key="1">
    <source>
        <dbReference type="ARBA" id="ARBA00022723"/>
    </source>
</evidence>
<dbReference type="AlphaFoldDB" id="A0A4Y8IVJ0"/>
<dbReference type="InterPro" id="IPR050845">
    <property type="entry name" value="Cu-binding_ET"/>
</dbReference>
<feature type="compositionally biased region" description="Basic and acidic residues" evidence="3">
    <location>
        <begin position="30"/>
        <end position="47"/>
    </location>
</feature>
<dbReference type="InterPro" id="IPR000923">
    <property type="entry name" value="BlueCu_1"/>
</dbReference>
<dbReference type="OrthoDB" id="9816061at2"/>
<dbReference type="EMBL" id="SOPW01000002">
    <property type="protein sequence ID" value="TFB24328.1"/>
    <property type="molecule type" value="Genomic_DNA"/>
</dbReference>
<accession>A0A4Y8IVJ0</accession>
<protein>
    <recommendedName>
        <fullName evidence="4">Blue (type 1) copper domain-containing protein</fullName>
    </recommendedName>
</protein>
<evidence type="ECO:0000313" key="6">
    <source>
        <dbReference type="Proteomes" id="UP000297975"/>
    </source>
</evidence>
<name>A0A4Y8IVJ0_9BACI</name>
<keyword evidence="2" id="KW-0186">Copper</keyword>
<dbReference type="PROSITE" id="PS51257">
    <property type="entry name" value="PROKAR_LIPOPROTEIN"/>
    <property type="match status" value="1"/>
</dbReference>
<dbReference type="Proteomes" id="UP000297975">
    <property type="component" value="Unassembled WGS sequence"/>
</dbReference>
<comment type="caution">
    <text evidence="5">The sequence shown here is derived from an EMBL/GenBank/DDBJ whole genome shotgun (WGS) entry which is preliminary data.</text>
</comment>
<keyword evidence="1" id="KW-0479">Metal-binding</keyword>
<evidence type="ECO:0000256" key="3">
    <source>
        <dbReference type="SAM" id="MobiDB-lite"/>
    </source>
</evidence>
<dbReference type="SUPFAM" id="SSF49503">
    <property type="entry name" value="Cupredoxins"/>
    <property type="match status" value="1"/>
</dbReference>
<reference evidence="5 6" key="1">
    <citation type="submission" date="2019-03" db="EMBL/GenBank/DDBJ databases">
        <authorList>
            <person name="He R.-H."/>
        </authorList>
    </citation>
    <scope>NUCLEOTIDE SEQUENCE [LARGE SCALE GENOMIC DNA]</scope>
    <source>
        <strain evidence="6">SH 714</strain>
    </source>
</reference>
<dbReference type="InterPro" id="IPR008972">
    <property type="entry name" value="Cupredoxin"/>
</dbReference>
<proteinExistence type="predicted"/>
<feature type="region of interest" description="Disordered" evidence="3">
    <location>
        <begin position="28"/>
        <end position="64"/>
    </location>
</feature>
<dbReference type="GO" id="GO:0009055">
    <property type="term" value="F:electron transfer activity"/>
    <property type="evidence" value="ECO:0007669"/>
    <property type="project" value="InterPro"/>
</dbReference>
<organism evidence="5 6">
    <name type="scientific">Filobacillus milosensis</name>
    <dbReference type="NCBI Taxonomy" id="94137"/>
    <lineage>
        <taxon>Bacteria</taxon>
        <taxon>Bacillati</taxon>
        <taxon>Bacillota</taxon>
        <taxon>Bacilli</taxon>
        <taxon>Bacillales</taxon>
        <taxon>Bacillaceae</taxon>
        <taxon>Filobacillus</taxon>
    </lineage>
</organism>
<dbReference type="GO" id="GO:0005507">
    <property type="term" value="F:copper ion binding"/>
    <property type="evidence" value="ECO:0007669"/>
    <property type="project" value="InterPro"/>
</dbReference>
<evidence type="ECO:0000313" key="5">
    <source>
        <dbReference type="EMBL" id="TFB24328.1"/>
    </source>
</evidence>
<gene>
    <name evidence="5" type="ORF">E3U55_02170</name>
</gene>
<evidence type="ECO:0000256" key="2">
    <source>
        <dbReference type="ARBA" id="ARBA00023008"/>
    </source>
</evidence>